<evidence type="ECO:0000313" key="1">
    <source>
        <dbReference type="EMBL" id="TVU08072.1"/>
    </source>
</evidence>
<proteinExistence type="predicted"/>
<keyword evidence="2" id="KW-1185">Reference proteome</keyword>
<dbReference type="Gramene" id="TVU08072">
    <property type="protein sequence ID" value="TVU08072"/>
    <property type="gene ID" value="EJB05_41457"/>
</dbReference>
<gene>
    <name evidence="1" type="ORF">EJB05_41457</name>
</gene>
<dbReference type="EMBL" id="RWGY01000039">
    <property type="protein sequence ID" value="TVU08072.1"/>
    <property type="molecule type" value="Genomic_DNA"/>
</dbReference>
<comment type="caution">
    <text evidence="1">The sequence shown here is derived from an EMBL/GenBank/DDBJ whole genome shotgun (WGS) entry which is preliminary data.</text>
</comment>
<dbReference type="AlphaFoldDB" id="A0A5J9T9S9"/>
<organism evidence="1 2">
    <name type="scientific">Eragrostis curvula</name>
    <name type="common">weeping love grass</name>
    <dbReference type="NCBI Taxonomy" id="38414"/>
    <lineage>
        <taxon>Eukaryota</taxon>
        <taxon>Viridiplantae</taxon>
        <taxon>Streptophyta</taxon>
        <taxon>Embryophyta</taxon>
        <taxon>Tracheophyta</taxon>
        <taxon>Spermatophyta</taxon>
        <taxon>Magnoliopsida</taxon>
        <taxon>Liliopsida</taxon>
        <taxon>Poales</taxon>
        <taxon>Poaceae</taxon>
        <taxon>PACMAD clade</taxon>
        <taxon>Chloridoideae</taxon>
        <taxon>Eragrostideae</taxon>
        <taxon>Eragrostidinae</taxon>
        <taxon>Eragrostis</taxon>
    </lineage>
</organism>
<reference evidence="1 2" key="1">
    <citation type="journal article" date="2019" name="Sci. Rep.">
        <title>A high-quality genome of Eragrostis curvula grass provides insights into Poaceae evolution and supports new strategies to enhance forage quality.</title>
        <authorList>
            <person name="Carballo J."/>
            <person name="Santos B.A.C.M."/>
            <person name="Zappacosta D."/>
            <person name="Garbus I."/>
            <person name="Selva J.P."/>
            <person name="Gallo C.A."/>
            <person name="Diaz A."/>
            <person name="Albertini E."/>
            <person name="Caccamo M."/>
            <person name="Echenique V."/>
        </authorList>
    </citation>
    <scope>NUCLEOTIDE SEQUENCE [LARGE SCALE GENOMIC DNA]</scope>
    <source>
        <strain evidence="2">cv. Victoria</strain>
        <tissue evidence="1">Leaf</tissue>
    </source>
</reference>
<evidence type="ECO:0000313" key="2">
    <source>
        <dbReference type="Proteomes" id="UP000324897"/>
    </source>
</evidence>
<name>A0A5J9T9S9_9POAL</name>
<sequence length="110" mass="12133">MVRDISASLLSPAGAAEASVAAVRGGTLILCSPRLPSSNPRRFYHPGLNQQQLDLSRHLQSIDAVRRRRVLVADSRNAGEAFICKLFEILLSQAIHKLIKRNSIAQVYEL</sequence>
<protein>
    <submittedName>
        <fullName evidence="1">Uncharacterized protein</fullName>
    </submittedName>
</protein>
<dbReference type="Proteomes" id="UP000324897">
    <property type="component" value="Chromosome 3"/>
</dbReference>
<feature type="non-terminal residue" evidence="1">
    <location>
        <position position="1"/>
    </location>
</feature>
<accession>A0A5J9T9S9</accession>